<protein>
    <recommendedName>
        <fullName evidence="5">DUF3108 domain-containing protein</fullName>
    </recommendedName>
</protein>
<reference evidence="1 3" key="1">
    <citation type="submission" date="2016-06" db="EMBL/GenBank/DDBJ databases">
        <title>Genome sequence of Tepidimonas fonticaldi PL17.</title>
        <authorList>
            <person name="Pinnaka A.K."/>
        </authorList>
    </citation>
    <scope>NUCLEOTIDE SEQUENCE [LARGE SCALE GENOMIC DNA]</scope>
    <source>
        <strain evidence="1 3">PL17</strain>
    </source>
</reference>
<dbReference type="EMBL" id="LZDH01000045">
    <property type="protein sequence ID" value="OBS31227.1"/>
    <property type="molecule type" value="Genomic_DNA"/>
</dbReference>
<accession>A0A1A6DWB4</accession>
<evidence type="ECO:0000313" key="2">
    <source>
        <dbReference type="EMBL" id="TSE36307.1"/>
    </source>
</evidence>
<evidence type="ECO:0000313" key="1">
    <source>
        <dbReference type="EMBL" id="OBS31227.1"/>
    </source>
</evidence>
<dbReference type="EMBL" id="VJOO01000020">
    <property type="protein sequence ID" value="TSE36307.1"/>
    <property type="molecule type" value="Genomic_DNA"/>
</dbReference>
<dbReference type="InterPro" id="IPR021457">
    <property type="entry name" value="DUF3108"/>
</dbReference>
<dbReference type="STRING" id="1101373.A9O67_03355"/>
<evidence type="ECO:0000313" key="4">
    <source>
        <dbReference type="Proteomes" id="UP000316388"/>
    </source>
</evidence>
<dbReference type="Proteomes" id="UP000091969">
    <property type="component" value="Unassembled WGS sequence"/>
</dbReference>
<proteinExistence type="predicted"/>
<dbReference type="Pfam" id="PF11306">
    <property type="entry name" value="DUF3108"/>
    <property type="match status" value="1"/>
</dbReference>
<gene>
    <name evidence="1" type="ORF">A9O67_03355</name>
    <name evidence="2" type="ORF">Tfont_02036</name>
</gene>
<reference evidence="2 4" key="2">
    <citation type="submission" date="2019-07" db="EMBL/GenBank/DDBJ databases">
        <title>Tepidimonas fonticaldi AT-A2 draft genome.</title>
        <authorList>
            <person name="Da Costa M.S."/>
            <person name="Froufe H.J.C."/>
            <person name="Egas C."/>
            <person name="Albuquerque L."/>
        </authorList>
    </citation>
    <scope>NUCLEOTIDE SEQUENCE [LARGE SCALE GENOMIC DNA]</scope>
    <source>
        <strain evidence="2 4">AT-A2</strain>
    </source>
</reference>
<name>A0A1A6DWB4_9BURK</name>
<evidence type="ECO:0000313" key="3">
    <source>
        <dbReference type="Proteomes" id="UP000091969"/>
    </source>
</evidence>
<dbReference type="AlphaFoldDB" id="A0A1A6DWB4"/>
<organism evidence="1 3">
    <name type="scientific">Tepidimonas fonticaldi</name>
    <dbReference type="NCBI Taxonomy" id="1101373"/>
    <lineage>
        <taxon>Bacteria</taxon>
        <taxon>Pseudomonadati</taxon>
        <taxon>Pseudomonadota</taxon>
        <taxon>Betaproteobacteria</taxon>
        <taxon>Burkholderiales</taxon>
        <taxon>Tepidimonas</taxon>
    </lineage>
</organism>
<evidence type="ECO:0008006" key="5">
    <source>
        <dbReference type="Google" id="ProtNLM"/>
    </source>
</evidence>
<dbReference type="Proteomes" id="UP000316388">
    <property type="component" value="Unassembled WGS sequence"/>
</dbReference>
<sequence>MEYEVLGEAKGLSYRADAVLDWRPDDERYRLELALRAFLVGSRVQVSSGVLTPMGLQPSRFEDRARRERWLAFDWPAPPEPGRAHADGGTAIEGLPAGTQDRLGVFVQLGGWVDAMAPGQRWRIPVASLGRLELWTVEVVGREPITVPAGSFDAVRLRRVPEGEQGLSVEAWYTPAIAGLPVRIVLQQPHGERVDQRLRHWRPAGTPP</sequence>
<comment type="caution">
    <text evidence="1">The sequence shown here is derived from an EMBL/GenBank/DDBJ whole genome shotgun (WGS) entry which is preliminary data.</text>
</comment>
<keyword evidence="3" id="KW-1185">Reference proteome</keyword>